<dbReference type="RefSeq" id="WP_345475026.1">
    <property type="nucleotide sequence ID" value="NZ_BAABHF010000060.1"/>
</dbReference>
<evidence type="ECO:0000313" key="3">
    <source>
        <dbReference type="Proteomes" id="UP001500503"/>
    </source>
</evidence>
<evidence type="ECO:0000256" key="1">
    <source>
        <dbReference type="SAM" id="Phobius"/>
    </source>
</evidence>
<sequence>MSGSTLAVGYRWAAVGKAGILAVLLPLAAGYAAYTALDDGPLISALFLVVFGFVALVFLPLFARAVLRAARGAPLLTIDEHGVTLHSARVGLPWSNLAEVRVERRPGRAALLVFVPVDAEQVVTAHRGTPRWFARSGTPRVGGPVFVRADQLALPLDEVLAAVRRRTSAPVRHREMLRNGPAGR</sequence>
<keyword evidence="1" id="KW-1133">Transmembrane helix</keyword>
<accession>A0ABP8R576</accession>
<keyword evidence="3" id="KW-1185">Reference proteome</keyword>
<protein>
    <recommendedName>
        <fullName evidence="4">PH domain-containing protein</fullName>
    </recommendedName>
</protein>
<reference evidence="3" key="1">
    <citation type="journal article" date="2019" name="Int. J. Syst. Evol. Microbiol.">
        <title>The Global Catalogue of Microorganisms (GCM) 10K type strain sequencing project: providing services to taxonomists for standard genome sequencing and annotation.</title>
        <authorList>
            <consortium name="The Broad Institute Genomics Platform"/>
            <consortium name="The Broad Institute Genome Sequencing Center for Infectious Disease"/>
            <person name="Wu L."/>
            <person name="Ma J."/>
        </authorList>
    </citation>
    <scope>NUCLEOTIDE SEQUENCE [LARGE SCALE GENOMIC DNA]</scope>
    <source>
        <strain evidence="3">JCM 17933</strain>
    </source>
</reference>
<comment type="caution">
    <text evidence="2">The sequence shown here is derived from an EMBL/GenBank/DDBJ whole genome shotgun (WGS) entry which is preliminary data.</text>
</comment>
<feature type="transmembrane region" description="Helical" evidence="1">
    <location>
        <begin position="40"/>
        <end position="62"/>
    </location>
</feature>
<keyword evidence="1" id="KW-0812">Transmembrane</keyword>
<evidence type="ECO:0008006" key="4">
    <source>
        <dbReference type="Google" id="ProtNLM"/>
    </source>
</evidence>
<dbReference type="EMBL" id="BAABHF010000060">
    <property type="protein sequence ID" value="GAA4518456.1"/>
    <property type="molecule type" value="Genomic_DNA"/>
</dbReference>
<organism evidence="2 3">
    <name type="scientific">Actinoallomurus oryzae</name>
    <dbReference type="NCBI Taxonomy" id="502180"/>
    <lineage>
        <taxon>Bacteria</taxon>
        <taxon>Bacillati</taxon>
        <taxon>Actinomycetota</taxon>
        <taxon>Actinomycetes</taxon>
        <taxon>Streptosporangiales</taxon>
        <taxon>Thermomonosporaceae</taxon>
        <taxon>Actinoallomurus</taxon>
    </lineage>
</organism>
<name>A0ABP8R576_9ACTN</name>
<keyword evidence="1" id="KW-0472">Membrane</keyword>
<proteinExistence type="predicted"/>
<dbReference type="Proteomes" id="UP001500503">
    <property type="component" value="Unassembled WGS sequence"/>
</dbReference>
<gene>
    <name evidence="2" type="ORF">GCM10023191_092600</name>
</gene>
<feature type="transmembrane region" description="Helical" evidence="1">
    <location>
        <begin position="12"/>
        <end position="34"/>
    </location>
</feature>
<evidence type="ECO:0000313" key="2">
    <source>
        <dbReference type="EMBL" id="GAA4518456.1"/>
    </source>
</evidence>